<dbReference type="InterPro" id="IPR036188">
    <property type="entry name" value="FAD/NAD-bd_sf"/>
</dbReference>
<dbReference type="InterPro" id="IPR001155">
    <property type="entry name" value="OxRdtase_FMN_N"/>
</dbReference>
<evidence type="ECO:0000256" key="2">
    <source>
        <dbReference type="ARBA" id="ARBA00001966"/>
    </source>
</evidence>
<evidence type="ECO:0000256" key="3">
    <source>
        <dbReference type="ARBA" id="ARBA00011048"/>
    </source>
</evidence>
<dbReference type="Gene3D" id="3.50.50.60">
    <property type="entry name" value="FAD/NAD(P)-binding domain"/>
    <property type="match status" value="1"/>
</dbReference>
<evidence type="ECO:0000256" key="5">
    <source>
        <dbReference type="ARBA" id="ARBA00022643"/>
    </source>
</evidence>
<dbReference type="SUPFAM" id="SSF51971">
    <property type="entry name" value="Nucleotide-binding domain"/>
    <property type="match status" value="1"/>
</dbReference>
<dbReference type="NCBIfam" id="TIGR03997">
    <property type="entry name" value="mycofact_OYE_2"/>
    <property type="match status" value="1"/>
</dbReference>
<dbReference type="Pfam" id="PF00724">
    <property type="entry name" value="Oxidored_FMN"/>
    <property type="match status" value="1"/>
</dbReference>
<evidence type="ECO:0000256" key="8">
    <source>
        <dbReference type="ARBA" id="ARBA00023004"/>
    </source>
</evidence>
<keyword evidence="5" id="KW-0288">FMN</keyword>
<gene>
    <name evidence="12" type="ORF">CryarDRAFT_2594</name>
</gene>
<dbReference type="EMBL" id="JFBT01000001">
    <property type="protein sequence ID" value="EXG81480.1"/>
    <property type="molecule type" value="Genomic_DNA"/>
</dbReference>
<comment type="cofactor">
    <cofactor evidence="2">
        <name>[4Fe-4S] cluster</name>
        <dbReference type="ChEBI" id="CHEBI:49883"/>
    </cofactor>
</comment>
<dbReference type="PANTHER" id="PTHR42917">
    <property type="entry name" value="2,4-DIENOYL-COA REDUCTASE"/>
    <property type="match status" value="1"/>
</dbReference>
<dbReference type="PRINTS" id="PR00411">
    <property type="entry name" value="PNDRDTASEI"/>
</dbReference>
<dbReference type="AlphaFoldDB" id="A0A010YMM8"/>
<keyword evidence="6" id="KW-0479">Metal-binding</keyword>
<dbReference type="GO" id="GO:0051536">
    <property type="term" value="F:iron-sulfur cluster binding"/>
    <property type="evidence" value="ECO:0007669"/>
    <property type="project" value="UniProtKB-KW"/>
</dbReference>
<organism evidence="12 13">
    <name type="scientific">Cryptosporangium arvum DSM 44712</name>
    <dbReference type="NCBI Taxonomy" id="927661"/>
    <lineage>
        <taxon>Bacteria</taxon>
        <taxon>Bacillati</taxon>
        <taxon>Actinomycetota</taxon>
        <taxon>Actinomycetes</taxon>
        <taxon>Cryptosporangiales</taxon>
        <taxon>Cryptosporangiaceae</taxon>
        <taxon>Cryptosporangium</taxon>
    </lineage>
</organism>
<dbReference type="GO" id="GO:0033543">
    <property type="term" value="P:fatty acid beta-oxidation, unsaturated, even number, reductase/isomerase pathway"/>
    <property type="evidence" value="ECO:0007669"/>
    <property type="project" value="TreeGrafter"/>
</dbReference>
<comment type="cofactor">
    <cofactor evidence="1">
        <name>FMN</name>
        <dbReference type="ChEBI" id="CHEBI:58210"/>
    </cofactor>
</comment>
<dbReference type="Pfam" id="PF07992">
    <property type="entry name" value="Pyr_redox_2"/>
    <property type="match status" value="1"/>
</dbReference>
<feature type="domain" description="FAD/NAD(P)-binding" evidence="11">
    <location>
        <begin position="367"/>
        <end position="465"/>
    </location>
</feature>
<dbReference type="OrthoDB" id="3169239at2"/>
<dbReference type="PRINTS" id="PR00368">
    <property type="entry name" value="FADPNR"/>
</dbReference>
<dbReference type="Proteomes" id="UP000021053">
    <property type="component" value="Unassembled WGS sequence"/>
</dbReference>
<evidence type="ECO:0000256" key="9">
    <source>
        <dbReference type="ARBA" id="ARBA00023014"/>
    </source>
</evidence>
<evidence type="ECO:0000256" key="1">
    <source>
        <dbReference type="ARBA" id="ARBA00001917"/>
    </source>
</evidence>
<reference evidence="12 13" key="1">
    <citation type="submission" date="2013-07" db="EMBL/GenBank/DDBJ databases">
        <authorList>
            <consortium name="DOE Joint Genome Institute"/>
            <person name="Eisen J."/>
            <person name="Huntemann M."/>
            <person name="Han J."/>
            <person name="Chen A."/>
            <person name="Kyrpides N."/>
            <person name="Mavromatis K."/>
            <person name="Markowitz V."/>
            <person name="Palaniappan K."/>
            <person name="Ivanova N."/>
            <person name="Schaumberg A."/>
            <person name="Pati A."/>
            <person name="Liolios K."/>
            <person name="Nordberg H.P."/>
            <person name="Cantor M.N."/>
            <person name="Hua S.X."/>
            <person name="Woyke T."/>
        </authorList>
    </citation>
    <scope>NUCLEOTIDE SEQUENCE [LARGE SCALE GENOMIC DNA]</scope>
    <source>
        <strain evidence="12 13">DSM 44712</strain>
    </source>
</reference>
<evidence type="ECO:0000259" key="11">
    <source>
        <dbReference type="Pfam" id="PF07992"/>
    </source>
</evidence>
<evidence type="ECO:0000259" key="10">
    <source>
        <dbReference type="Pfam" id="PF00724"/>
    </source>
</evidence>
<keyword evidence="7" id="KW-0560">Oxidoreductase</keyword>
<dbReference type="PATRIC" id="fig|927661.3.peg.2558"/>
<dbReference type="HOGENOM" id="CLU_012153_1_2_11"/>
<dbReference type="GO" id="GO:0046872">
    <property type="term" value="F:metal ion binding"/>
    <property type="evidence" value="ECO:0007669"/>
    <property type="project" value="UniProtKB-KW"/>
</dbReference>
<keyword evidence="13" id="KW-1185">Reference proteome</keyword>
<dbReference type="GO" id="GO:0008670">
    <property type="term" value="F:2,4-dienoyl-CoA reductase (NADPH) activity"/>
    <property type="evidence" value="ECO:0007669"/>
    <property type="project" value="TreeGrafter"/>
</dbReference>
<name>A0A010YMM8_9ACTN</name>
<evidence type="ECO:0000313" key="13">
    <source>
        <dbReference type="Proteomes" id="UP000021053"/>
    </source>
</evidence>
<keyword evidence="4" id="KW-0285">Flavoprotein</keyword>
<dbReference type="InterPro" id="IPR013785">
    <property type="entry name" value="Aldolase_TIM"/>
</dbReference>
<evidence type="ECO:0000256" key="7">
    <source>
        <dbReference type="ARBA" id="ARBA00023002"/>
    </source>
</evidence>
<evidence type="ECO:0000313" key="12">
    <source>
        <dbReference type="EMBL" id="EXG81480.1"/>
    </source>
</evidence>
<dbReference type="RefSeq" id="WP_035850816.1">
    <property type="nucleotide sequence ID" value="NZ_KK073874.1"/>
</dbReference>
<dbReference type="InterPro" id="IPR051793">
    <property type="entry name" value="NADH:flavin_oxidoreductase"/>
</dbReference>
<comment type="caution">
    <text evidence="12">The sequence shown here is derived from an EMBL/GenBank/DDBJ whole genome shotgun (WGS) entry which is preliminary data.</text>
</comment>
<dbReference type="SUPFAM" id="SSF51395">
    <property type="entry name" value="FMN-linked oxidoreductases"/>
    <property type="match status" value="1"/>
</dbReference>
<evidence type="ECO:0000256" key="6">
    <source>
        <dbReference type="ARBA" id="ARBA00022723"/>
    </source>
</evidence>
<evidence type="ECO:0000256" key="4">
    <source>
        <dbReference type="ARBA" id="ARBA00022630"/>
    </source>
</evidence>
<keyword evidence="9" id="KW-0411">Iron-sulfur</keyword>
<keyword evidence="8" id="KW-0408">Iron</keyword>
<dbReference type="InterPro" id="IPR023753">
    <property type="entry name" value="FAD/NAD-binding_dom"/>
</dbReference>
<dbReference type="InterPro" id="IPR023987">
    <property type="entry name" value="CHP03977_oxidoreductase"/>
</dbReference>
<dbReference type="Gene3D" id="3.20.20.70">
    <property type="entry name" value="Aldolase class I"/>
    <property type="match status" value="1"/>
</dbReference>
<sequence>MPTLATGLRLGRLTLRNRVVFSAHLTNFAVDGAVTDQHVAYYAARAAGGAGLIVTEEHTVHPSDRPYQKMIRGYRRQPGYRALTTAVHTAGAAVFAQLNHNGGQSSGLYTRQPVLAPSPVPDALFREVPAALTTTQIAEIVAGYAATAARCVEGGFDGVELQASHSSLIRQFLSGATNHRTDVYRERFRFLGEVIAAVRAAIGPSPVLGVRLGGDEMIEAGITVDEAVATARAVEATGQVDYLNTSIGVATETLFLIQASMRVPPRYALHIPAALRAAVSLPVVGVGRFKSLAQAEKALQEGAADLIGAVRAQIADPDWARGGARTCLSCNQECVGRVGFNRWIGCVVNPAAGHEAVPVAAPRRRQRVVVVGGGPAGMRAAVTAAERGHAVTLYERSEQLGGVVPLAASVPSRAEFAELTRSLAAAVSRAGVAVRLGVAATAETLLTVAPDAVVLATGARPVRPPWGASPRVVDVRLVLSGRVAPSGNVLVYDELGFHEGTSVAELLADRGCRVEIATPGMIVGQDLGPTLDLELWTIAAHARGVVCTPDVTVSAAEDEGERLRVVLAHHPTGTRRTRTVDWVVTSVHPRADDTLWHELRGAPFPVHRIGDCLAPRRAHAAVLEGERVAAAL</sequence>
<protein>
    <submittedName>
        <fullName evidence="12">Mycofactocin system FadH/OYE family oxidoreductase 2</fullName>
    </submittedName>
</protein>
<dbReference type="SUPFAM" id="SSF51905">
    <property type="entry name" value="FAD/NAD(P)-binding domain"/>
    <property type="match status" value="1"/>
</dbReference>
<accession>A0A010YMM8</accession>
<proteinExistence type="inferred from homology"/>
<comment type="similarity">
    <text evidence="3">In the N-terminal section; belongs to the NADH:flavin oxidoreductase/NADH oxidase family.</text>
</comment>
<dbReference type="Gene3D" id="3.40.50.720">
    <property type="entry name" value="NAD(P)-binding Rossmann-like Domain"/>
    <property type="match status" value="1"/>
</dbReference>
<dbReference type="PANTHER" id="PTHR42917:SF2">
    <property type="entry name" value="2,4-DIENOYL-COA REDUCTASE [(2E)-ENOYL-COA-PRODUCING]"/>
    <property type="match status" value="1"/>
</dbReference>
<dbReference type="GO" id="GO:0010181">
    <property type="term" value="F:FMN binding"/>
    <property type="evidence" value="ECO:0007669"/>
    <property type="project" value="InterPro"/>
</dbReference>
<feature type="domain" description="NADH:flavin oxidoreductase/NADH oxidase N-terminal" evidence="10">
    <location>
        <begin position="8"/>
        <end position="321"/>
    </location>
</feature>